<evidence type="ECO:0008006" key="2">
    <source>
        <dbReference type="Google" id="ProtNLM"/>
    </source>
</evidence>
<evidence type="ECO:0000313" key="1">
    <source>
        <dbReference type="EMBL" id="GAG52698.1"/>
    </source>
</evidence>
<dbReference type="AlphaFoldDB" id="X0YWL0"/>
<name>X0YWL0_9ZZZZ</name>
<gene>
    <name evidence="1" type="ORF">S01H1_76009</name>
</gene>
<protein>
    <recommendedName>
        <fullName evidence="2">PAS domain-containing protein</fullName>
    </recommendedName>
</protein>
<organism evidence="1">
    <name type="scientific">marine sediment metagenome</name>
    <dbReference type="NCBI Taxonomy" id="412755"/>
    <lineage>
        <taxon>unclassified sequences</taxon>
        <taxon>metagenomes</taxon>
        <taxon>ecological metagenomes</taxon>
    </lineage>
</organism>
<dbReference type="SUPFAM" id="SSF55785">
    <property type="entry name" value="PYP-like sensor domain (PAS domain)"/>
    <property type="match status" value="1"/>
</dbReference>
<dbReference type="EMBL" id="BARS01050982">
    <property type="protein sequence ID" value="GAG52698.1"/>
    <property type="molecule type" value="Genomic_DNA"/>
</dbReference>
<sequence length="125" mass="14446">MHDTERENQLEELINLAMDCMGVAVTIIDEKGTLLYYNRHSAKILDRKPEYIGTDIHSHHKKTESNQKLDLMLKNFEEGRKDSFDYVAKPYGKTIFVTLSPIIKNDKFVGCVQTVRLKNTVSENK</sequence>
<dbReference type="InterPro" id="IPR035965">
    <property type="entry name" value="PAS-like_dom_sf"/>
</dbReference>
<accession>X0YWL0</accession>
<comment type="caution">
    <text evidence="1">The sequence shown here is derived from an EMBL/GenBank/DDBJ whole genome shotgun (WGS) entry which is preliminary data.</text>
</comment>
<dbReference type="Pfam" id="PF13596">
    <property type="entry name" value="PAS_10"/>
    <property type="match status" value="1"/>
</dbReference>
<proteinExistence type="predicted"/>
<dbReference type="Gene3D" id="3.30.450.20">
    <property type="entry name" value="PAS domain"/>
    <property type="match status" value="1"/>
</dbReference>
<reference evidence="1" key="1">
    <citation type="journal article" date="2014" name="Front. Microbiol.">
        <title>High frequency of phylogenetically diverse reductive dehalogenase-homologous genes in deep subseafloor sedimentary metagenomes.</title>
        <authorList>
            <person name="Kawai M."/>
            <person name="Futagami T."/>
            <person name="Toyoda A."/>
            <person name="Takaki Y."/>
            <person name="Nishi S."/>
            <person name="Hori S."/>
            <person name="Arai W."/>
            <person name="Tsubouchi T."/>
            <person name="Morono Y."/>
            <person name="Uchiyama I."/>
            <person name="Ito T."/>
            <person name="Fujiyama A."/>
            <person name="Inagaki F."/>
            <person name="Takami H."/>
        </authorList>
    </citation>
    <scope>NUCLEOTIDE SEQUENCE</scope>
    <source>
        <strain evidence="1">Expedition CK06-06</strain>
    </source>
</reference>